<dbReference type="EMBL" id="JACIEU010000015">
    <property type="protein sequence ID" value="MBB4149797.1"/>
    <property type="molecule type" value="Genomic_DNA"/>
</dbReference>
<sequence length="107" mass="12329">MILYRQNYAALTFVPKPRKRKPILSIRPRRVRGRRKPDAPTGTTRPAFDLLGRIDEIRDRHGLSDSAIGRQAVNDPNLVYALRDGRRIRERTRARIVACLDQIEGGR</sequence>
<dbReference type="AlphaFoldDB" id="A0A7W6LUN9"/>
<accession>A0A7W6LUN9</accession>
<dbReference type="Proteomes" id="UP000590524">
    <property type="component" value="Unassembled WGS sequence"/>
</dbReference>
<reference evidence="1 2" key="1">
    <citation type="submission" date="2020-08" db="EMBL/GenBank/DDBJ databases">
        <title>Genomic Encyclopedia of Type Strains, Phase IV (KMG-IV): sequencing the most valuable type-strain genomes for metagenomic binning, comparative biology and taxonomic classification.</title>
        <authorList>
            <person name="Goeker M."/>
        </authorList>
    </citation>
    <scope>NUCLEOTIDE SEQUENCE [LARGE SCALE GENOMIC DNA]</scope>
    <source>
        <strain evidence="1 2">DSM 19371</strain>
    </source>
</reference>
<protein>
    <submittedName>
        <fullName evidence="1">Uncharacterized protein</fullName>
    </submittedName>
</protein>
<name>A0A7W6LUN9_9SPHN</name>
<gene>
    <name evidence="1" type="ORF">GGQ90_003591</name>
</gene>
<organism evidence="1 2">
    <name type="scientific">Sphingobium scionense</name>
    <dbReference type="NCBI Taxonomy" id="1404341"/>
    <lineage>
        <taxon>Bacteria</taxon>
        <taxon>Pseudomonadati</taxon>
        <taxon>Pseudomonadota</taxon>
        <taxon>Alphaproteobacteria</taxon>
        <taxon>Sphingomonadales</taxon>
        <taxon>Sphingomonadaceae</taxon>
        <taxon>Sphingobium</taxon>
    </lineage>
</organism>
<keyword evidence="2" id="KW-1185">Reference proteome</keyword>
<comment type="caution">
    <text evidence="1">The sequence shown here is derived from an EMBL/GenBank/DDBJ whole genome shotgun (WGS) entry which is preliminary data.</text>
</comment>
<evidence type="ECO:0000313" key="2">
    <source>
        <dbReference type="Proteomes" id="UP000590524"/>
    </source>
</evidence>
<evidence type="ECO:0000313" key="1">
    <source>
        <dbReference type="EMBL" id="MBB4149797.1"/>
    </source>
</evidence>
<proteinExistence type="predicted"/>
<dbReference type="RefSeq" id="WP_188083294.1">
    <property type="nucleotide sequence ID" value="NZ_JACIEU010000015.1"/>
</dbReference>